<dbReference type="OrthoDB" id="5818554at2759"/>
<evidence type="ECO:0000313" key="19">
    <source>
        <dbReference type="EnsemblMetazoa" id="HelroP67985"/>
    </source>
</evidence>
<dbReference type="FunFam" id="3.40.720.10:FF:000008">
    <property type="entry name" value="Alkaline phosphatase"/>
    <property type="match status" value="1"/>
</dbReference>
<evidence type="ECO:0000313" key="18">
    <source>
        <dbReference type="EMBL" id="ESN96160.1"/>
    </source>
</evidence>
<dbReference type="GO" id="GO:0004035">
    <property type="term" value="F:alkaline phosphatase activity"/>
    <property type="evidence" value="ECO:0000318"/>
    <property type="project" value="GO_Central"/>
</dbReference>
<dbReference type="KEGG" id="hro:HELRODRAFT_67985"/>
<keyword evidence="11" id="KW-0472">Membrane</keyword>
<dbReference type="FunCoup" id="T1FZ90">
    <property type="interactions" value="100"/>
</dbReference>
<feature type="binding site" evidence="15">
    <location>
        <position position="350"/>
    </location>
    <ligand>
        <name>Zn(2+)</name>
        <dbReference type="ChEBI" id="CHEBI:29105"/>
        <label>2</label>
    </ligand>
</feature>
<dbReference type="Gene3D" id="3.40.720.10">
    <property type="entry name" value="Alkaline Phosphatase, subunit A"/>
    <property type="match status" value="1"/>
</dbReference>
<sequence>MFVCLFVCLFATNQPINQPTNKNRAKNVIMFLGDGMGLPTVAATRVYRQQGINPAEKKNYLFWESFPNLGLARTYNVDHSTPDSAGTATAYLSGIKANLGTIGVTEYVQFKKCSNMTGNRVESIVHKSIKEGKSTGIVTTTRITHASPAGCYASTPCRDWEDRVPDDATDCTDIAQQLILDDRNKDIKVILGGGLKYFLPDSYSNSTPPKVNGTRKDGKNLIQSWESYQTNQSRSYKLVFNKQALATVDAKNTDYLLGLFNADHMSFDADRSTTDEPSLADMTSKAIEILKKNDKGYFLFVEGCGKIDHAHHNTNAYRALIDTLAFEKAIESAYNNTSPDDTLILVTADHSHVFSFGGYGLFEESVLGYASSVEPSLDGMPYLQMAYSNGPGYKVRRNLTGNNKDAMDKDFVQETAVWLAYETHGGEDVPVYASGPWSHLFRSTEEQNYVAHVMMYASCVGDYTTKEHCVATANNGAGQTHSFWAVSVIILSNFFYFLEKF</sequence>
<dbReference type="CDD" id="cd16012">
    <property type="entry name" value="ALP"/>
    <property type="match status" value="1"/>
</dbReference>
<evidence type="ECO:0000256" key="4">
    <source>
        <dbReference type="ARBA" id="ARBA00022475"/>
    </source>
</evidence>
<keyword evidence="9 15" id="KW-0862">Zinc</keyword>
<dbReference type="CTD" id="20214138"/>
<evidence type="ECO:0000256" key="9">
    <source>
        <dbReference type="ARBA" id="ARBA00022833"/>
    </source>
</evidence>
<keyword evidence="8" id="KW-0378">Hydrolase</keyword>
<reference evidence="20" key="1">
    <citation type="submission" date="2012-12" db="EMBL/GenBank/DDBJ databases">
        <authorList>
            <person name="Hellsten U."/>
            <person name="Grimwood J."/>
            <person name="Chapman J.A."/>
            <person name="Shapiro H."/>
            <person name="Aerts A."/>
            <person name="Otillar R.P."/>
            <person name="Terry A.Y."/>
            <person name="Boore J.L."/>
            <person name="Simakov O."/>
            <person name="Marletaz F."/>
            <person name="Cho S.-J."/>
            <person name="Edsinger-Gonzales E."/>
            <person name="Havlak P."/>
            <person name="Kuo D.-H."/>
            <person name="Larsson T."/>
            <person name="Lv J."/>
            <person name="Arendt D."/>
            <person name="Savage R."/>
            <person name="Osoegawa K."/>
            <person name="de Jong P."/>
            <person name="Lindberg D.R."/>
            <person name="Seaver E.C."/>
            <person name="Weisblat D.A."/>
            <person name="Putnam N.H."/>
            <person name="Grigoriev I.V."/>
            <person name="Rokhsar D.S."/>
        </authorList>
    </citation>
    <scope>NUCLEOTIDE SEQUENCE</scope>
</reference>
<feature type="chain" id="PRO_5011952298" description="alkaline phosphatase" evidence="17">
    <location>
        <begin position="16"/>
        <end position="501"/>
    </location>
</feature>
<evidence type="ECO:0000256" key="1">
    <source>
        <dbReference type="ARBA" id="ARBA00004609"/>
    </source>
</evidence>
<keyword evidence="10 15" id="KW-0460">Magnesium</keyword>
<feature type="binding site" evidence="15">
    <location>
        <position position="424"/>
    </location>
    <ligand>
        <name>Zn(2+)</name>
        <dbReference type="ChEBI" id="CHEBI:29105"/>
        <label>2</label>
    </ligand>
</feature>
<evidence type="ECO:0000256" key="8">
    <source>
        <dbReference type="ARBA" id="ARBA00022801"/>
    </source>
</evidence>
<evidence type="ECO:0000256" key="7">
    <source>
        <dbReference type="ARBA" id="ARBA00022723"/>
    </source>
</evidence>
<dbReference type="SMART" id="SM00098">
    <property type="entry name" value="alkPPc"/>
    <property type="match status" value="1"/>
</dbReference>
<proteinExistence type="inferred from homology"/>
<dbReference type="PRINTS" id="PR00113">
    <property type="entry name" value="ALKPHPHTASE"/>
</dbReference>
<dbReference type="Proteomes" id="UP000015101">
    <property type="component" value="Unassembled WGS sequence"/>
</dbReference>
<evidence type="ECO:0000256" key="13">
    <source>
        <dbReference type="ARBA" id="ARBA00023288"/>
    </source>
</evidence>
<evidence type="ECO:0000256" key="14">
    <source>
        <dbReference type="PIRSR" id="PIRSR601952-1"/>
    </source>
</evidence>
<gene>
    <name evidence="19" type="primary">20214138</name>
    <name evidence="18" type="ORF">HELRODRAFT_67985</name>
</gene>
<feature type="binding site" evidence="15">
    <location>
        <position position="145"/>
    </location>
    <ligand>
        <name>Mg(2+)</name>
        <dbReference type="ChEBI" id="CHEBI:18420"/>
    </ligand>
</feature>
<reference evidence="19" key="3">
    <citation type="submission" date="2015-06" db="UniProtKB">
        <authorList>
            <consortium name="EnsemblMetazoa"/>
        </authorList>
    </citation>
    <scope>IDENTIFICATION</scope>
</reference>
<dbReference type="PANTHER" id="PTHR11596">
    <property type="entry name" value="ALKALINE PHOSPHATASE"/>
    <property type="match status" value="1"/>
</dbReference>
<dbReference type="HOGENOM" id="CLU_008539_4_0_1"/>
<comment type="subcellular location">
    <subcellularLocation>
        <location evidence="1">Cell membrane</location>
        <topology evidence="1">Lipid-anchor</topology>
        <topology evidence="1">GPI-anchor</topology>
    </subcellularLocation>
</comment>
<dbReference type="SUPFAM" id="SSF53649">
    <property type="entry name" value="Alkaline phosphatase-like"/>
    <property type="match status" value="1"/>
</dbReference>
<evidence type="ECO:0000256" key="5">
    <source>
        <dbReference type="ARBA" id="ARBA00022553"/>
    </source>
</evidence>
<feature type="active site" description="Phosphoserine intermediate" evidence="14">
    <location>
        <position position="84"/>
    </location>
</feature>
<evidence type="ECO:0000256" key="10">
    <source>
        <dbReference type="ARBA" id="ARBA00022842"/>
    </source>
</evidence>
<feature type="binding site" evidence="15">
    <location>
        <position position="34"/>
    </location>
    <ligand>
        <name>Zn(2+)</name>
        <dbReference type="ChEBI" id="CHEBI:29105"/>
        <label>2</label>
    </ligand>
</feature>
<dbReference type="STRING" id="6412.T1FZ90"/>
<dbReference type="eggNOG" id="KOG4126">
    <property type="taxonomic scope" value="Eukaryota"/>
</dbReference>
<protein>
    <recommendedName>
        <fullName evidence="3">alkaline phosphatase</fullName>
        <ecNumber evidence="3">3.1.3.1</ecNumber>
    </recommendedName>
</protein>
<evidence type="ECO:0000256" key="3">
    <source>
        <dbReference type="ARBA" id="ARBA00012647"/>
    </source>
</evidence>
<dbReference type="RefSeq" id="XP_009025173.1">
    <property type="nucleotide sequence ID" value="XM_009026925.1"/>
</dbReference>
<keyword evidence="7 15" id="KW-0479">Metal-binding</keyword>
<dbReference type="EMBL" id="AMQM01001337">
    <property type="status" value="NOT_ANNOTATED_CDS"/>
    <property type="molecule type" value="Genomic_DNA"/>
</dbReference>
<keyword evidence="17" id="KW-0732">Signal</keyword>
<evidence type="ECO:0000256" key="2">
    <source>
        <dbReference type="ARBA" id="ARBA00005984"/>
    </source>
</evidence>
<dbReference type="GO" id="GO:0098552">
    <property type="term" value="C:side of membrane"/>
    <property type="evidence" value="ECO:0007669"/>
    <property type="project" value="UniProtKB-KW"/>
</dbReference>
<dbReference type="GO" id="GO:0046872">
    <property type="term" value="F:metal ion binding"/>
    <property type="evidence" value="ECO:0007669"/>
    <property type="project" value="UniProtKB-KW"/>
</dbReference>
<dbReference type="Pfam" id="PF00245">
    <property type="entry name" value="Alk_phosphatase"/>
    <property type="match status" value="1"/>
</dbReference>
<dbReference type="GeneID" id="20214138"/>
<evidence type="ECO:0000256" key="17">
    <source>
        <dbReference type="SAM" id="SignalP"/>
    </source>
</evidence>
<feature type="binding site" evidence="15">
    <location>
        <position position="34"/>
    </location>
    <ligand>
        <name>Mg(2+)</name>
        <dbReference type="ChEBI" id="CHEBI:18420"/>
    </ligand>
</feature>
<evidence type="ECO:0000256" key="15">
    <source>
        <dbReference type="PIRSR" id="PIRSR601952-2"/>
    </source>
</evidence>
<dbReference type="AlphaFoldDB" id="T1FZ90"/>
<dbReference type="EnsemblMetazoa" id="HelroT67985">
    <property type="protein sequence ID" value="HelroP67985"/>
    <property type="gene ID" value="HelroG67985"/>
</dbReference>
<dbReference type="GO" id="GO:0005886">
    <property type="term" value="C:plasma membrane"/>
    <property type="evidence" value="ECO:0000318"/>
    <property type="project" value="GO_Central"/>
</dbReference>
<keyword evidence="4" id="KW-1003">Cell membrane</keyword>
<keyword evidence="20" id="KW-1185">Reference proteome</keyword>
<accession>T1FZ90</accession>
<dbReference type="EC" id="3.1.3.1" evidence="3"/>
<feature type="binding site" evidence="15">
    <location>
        <position position="147"/>
    </location>
    <ligand>
        <name>Mg(2+)</name>
        <dbReference type="ChEBI" id="CHEBI:18420"/>
    </ligand>
</feature>
<feature type="binding site" evidence="15">
    <location>
        <position position="312"/>
    </location>
    <ligand>
        <name>Zn(2+)</name>
        <dbReference type="ChEBI" id="CHEBI:29105"/>
        <label>2</label>
    </ligand>
</feature>
<comment type="cofactor">
    <cofactor evidence="15">
        <name>Zn(2+)</name>
        <dbReference type="ChEBI" id="CHEBI:29105"/>
    </cofactor>
    <text evidence="15">Binds 2 Zn(2+) ions.</text>
</comment>
<name>T1FZ90_HELRO</name>
<keyword evidence="12" id="KW-0325">Glycoprotein</keyword>
<keyword evidence="5" id="KW-0597">Phosphoprotein</keyword>
<evidence type="ECO:0000256" key="12">
    <source>
        <dbReference type="ARBA" id="ARBA00023180"/>
    </source>
</evidence>
<dbReference type="InParanoid" id="T1FZ90"/>
<comment type="similarity">
    <text evidence="2 16">Belongs to the alkaline phosphatase family.</text>
</comment>
<dbReference type="OMA" id="WIDSAIN"/>
<evidence type="ECO:0000256" key="6">
    <source>
        <dbReference type="ARBA" id="ARBA00022622"/>
    </source>
</evidence>
<dbReference type="EMBL" id="KB097495">
    <property type="protein sequence ID" value="ESN96160.1"/>
    <property type="molecule type" value="Genomic_DNA"/>
</dbReference>
<dbReference type="InterPro" id="IPR001952">
    <property type="entry name" value="Alkaline_phosphatase"/>
</dbReference>
<feature type="binding site" evidence="15">
    <location>
        <position position="349"/>
    </location>
    <ligand>
        <name>Zn(2+)</name>
        <dbReference type="ChEBI" id="CHEBI:29105"/>
        <label>1</label>
    </ligand>
</feature>
<organism evidence="19 20">
    <name type="scientific">Helobdella robusta</name>
    <name type="common">Californian leech</name>
    <dbReference type="NCBI Taxonomy" id="6412"/>
    <lineage>
        <taxon>Eukaryota</taxon>
        <taxon>Metazoa</taxon>
        <taxon>Spiralia</taxon>
        <taxon>Lophotrochozoa</taxon>
        <taxon>Annelida</taxon>
        <taxon>Clitellata</taxon>
        <taxon>Hirudinea</taxon>
        <taxon>Rhynchobdellida</taxon>
        <taxon>Glossiphoniidae</taxon>
        <taxon>Helobdella</taxon>
    </lineage>
</organism>
<feature type="binding site" evidence="15">
    <location>
        <position position="308"/>
    </location>
    <ligand>
        <name>Zn(2+)</name>
        <dbReference type="ChEBI" id="CHEBI:29105"/>
        <label>2</label>
    </ligand>
</feature>
<evidence type="ECO:0000256" key="16">
    <source>
        <dbReference type="RuleBase" id="RU003946"/>
    </source>
</evidence>
<feature type="binding site" evidence="15">
    <location>
        <position position="302"/>
    </location>
    <ligand>
        <name>Mg(2+)</name>
        <dbReference type="ChEBI" id="CHEBI:18420"/>
    </ligand>
</feature>
<evidence type="ECO:0000256" key="11">
    <source>
        <dbReference type="ARBA" id="ARBA00023136"/>
    </source>
</evidence>
<dbReference type="PANTHER" id="PTHR11596:SF5">
    <property type="entry name" value="ALKALINE PHOSPHATASE"/>
    <property type="match status" value="1"/>
</dbReference>
<reference evidence="18 20" key="2">
    <citation type="journal article" date="2013" name="Nature">
        <title>Insights into bilaterian evolution from three spiralian genomes.</title>
        <authorList>
            <person name="Simakov O."/>
            <person name="Marletaz F."/>
            <person name="Cho S.J."/>
            <person name="Edsinger-Gonzales E."/>
            <person name="Havlak P."/>
            <person name="Hellsten U."/>
            <person name="Kuo D.H."/>
            <person name="Larsson T."/>
            <person name="Lv J."/>
            <person name="Arendt D."/>
            <person name="Savage R."/>
            <person name="Osoegawa K."/>
            <person name="de Jong P."/>
            <person name="Grimwood J."/>
            <person name="Chapman J.A."/>
            <person name="Shapiro H."/>
            <person name="Aerts A."/>
            <person name="Otillar R.P."/>
            <person name="Terry A.Y."/>
            <person name="Boore J.L."/>
            <person name="Grigoriev I.V."/>
            <person name="Lindberg D.R."/>
            <person name="Seaver E.C."/>
            <person name="Weisblat D.A."/>
            <person name="Putnam N.H."/>
            <person name="Rokhsar D.S."/>
        </authorList>
    </citation>
    <scope>NUCLEOTIDE SEQUENCE</scope>
</reference>
<comment type="cofactor">
    <cofactor evidence="15">
        <name>Mg(2+)</name>
        <dbReference type="ChEBI" id="CHEBI:18420"/>
    </cofactor>
    <text evidence="15">Binds 1 Mg(2+) ion.</text>
</comment>
<evidence type="ECO:0000313" key="20">
    <source>
        <dbReference type="Proteomes" id="UP000015101"/>
    </source>
</evidence>
<keyword evidence="6" id="KW-0336">GPI-anchor</keyword>
<feature type="signal peptide" evidence="17">
    <location>
        <begin position="1"/>
        <end position="15"/>
    </location>
</feature>
<keyword evidence="13" id="KW-0449">Lipoprotein</keyword>
<dbReference type="InterPro" id="IPR017850">
    <property type="entry name" value="Alkaline_phosphatase_core_sf"/>
</dbReference>